<dbReference type="InterPro" id="IPR000172">
    <property type="entry name" value="GMC_OxRdtase_N"/>
</dbReference>
<dbReference type="Gene3D" id="3.50.50.60">
    <property type="entry name" value="FAD/NAD(P)-binding domain"/>
    <property type="match status" value="2"/>
</dbReference>
<comment type="similarity">
    <text evidence="2">Belongs to the GMC oxidoreductase family.</text>
</comment>
<comment type="caution">
    <text evidence="6">The sequence shown here is derived from an EMBL/GenBank/DDBJ whole genome shotgun (WGS) entry which is preliminary data.</text>
</comment>
<evidence type="ECO:0000259" key="5">
    <source>
        <dbReference type="PROSITE" id="PS00624"/>
    </source>
</evidence>
<evidence type="ECO:0000256" key="4">
    <source>
        <dbReference type="ARBA" id="ARBA00022827"/>
    </source>
</evidence>
<organism evidence="6 7">
    <name type="scientific">Tegillarca granosa</name>
    <name type="common">Malaysian cockle</name>
    <name type="synonym">Anadara granosa</name>
    <dbReference type="NCBI Taxonomy" id="220873"/>
    <lineage>
        <taxon>Eukaryota</taxon>
        <taxon>Metazoa</taxon>
        <taxon>Spiralia</taxon>
        <taxon>Lophotrochozoa</taxon>
        <taxon>Mollusca</taxon>
        <taxon>Bivalvia</taxon>
        <taxon>Autobranchia</taxon>
        <taxon>Pteriomorphia</taxon>
        <taxon>Arcoida</taxon>
        <taxon>Arcoidea</taxon>
        <taxon>Arcidae</taxon>
        <taxon>Tegillarca</taxon>
    </lineage>
</organism>
<evidence type="ECO:0000313" key="6">
    <source>
        <dbReference type="EMBL" id="KAJ8319906.1"/>
    </source>
</evidence>
<dbReference type="InterPro" id="IPR012132">
    <property type="entry name" value="GMC_OxRdtase"/>
</dbReference>
<dbReference type="EMBL" id="JARBDR010000141">
    <property type="protein sequence ID" value="KAJ8319906.1"/>
    <property type="molecule type" value="Genomic_DNA"/>
</dbReference>
<dbReference type="PANTHER" id="PTHR11552:SF147">
    <property type="entry name" value="CHOLINE DEHYDROGENASE, MITOCHONDRIAL"/>
    <property type="match status" value="1"/>
</dbReference>
<evidence type="ECO:0000256" key="1">
    <source>
        <dbReference type="ARBA" id="ARBA00001974"/>
    </source>
</evidence>
<name>A0ABQ9FT40_TEGGR</name>
<dbReference type="PANTHER" id="PTHR11552">
    <property type="entry name" value="GLUCOSE-METHANOL-CHOLINE GMC OXIDOREDUCTASE"/>
    <property type="match status" value="1"/>
</dbReference>
<feature type="domain" description="Glucose-methanol-choline oxidoreductase N-terminal" evidence="5">
    <location>
        <begin position="17"/>
        <end position="31"/>
    </location>
</feature>
<dbReference type="PROSITE" id="PS00624">
    <property type="entry name" value="GMC_OXRED_2"/>
    <property type="match status" value="1"/>
</dbReference>
<keyword evidence="3" id="KW-0285">Flavoprotein</keyword>
<accession>A0ABQ9FT40</accession>
<protein>
    <recommendedName>
        <fullName evidence="5">Glucose-methanol-choline oxidoreductase N-terminal domain-containing protein</fullName>
    </recommendedName>
</protein>
<keyword evidence="7" id="KW-1185">Reference proteome</keyword>
<comment type="cofactor">
    <cofactor evidence="1">
        <name>FAD</name>
        <dbReference type="ChEBI" id="CHEBI:57692"/>
    </cofactor>
</comment>
<dbReference type="SUPFAM" id="SSF54373">
    <property type="entry name" value="FAD-linked reductases, C-terminal domain"/>
    <property type="match status" value="1"/>
</dbReference>
<evidence type="ECO:0000313" key="7">
    <source>
        <dbReference type="Proteomes" id="UP001217089"/>
    </source>
</evidence>
<dbReference type="Pfam" id="PF00732">
    <property type="entry name" value="GMC_oxred_N"/>
    <property type="match status" value="1"/>
</dbReference>
<sequence>MQEMTVRAKQEVILSAGAYGSPMILLRSGIGPSQHLNETGINQLLDLPVGENLQDRVSITNLGEATMYVKTDPLKPAGEPDLQFLFVGSLPDNILSAAPVINLKQELIQNWFSLGTGRDGIQIPFYLTKPKSRGTIRLSSPSPHTPPLIDPNHFFCDEDLDTAVKGIRVIQDLVNSTTFRSVNATMDPPFYGCTNFTFDTDEYWKCAIKFFGTAGHHPCGTCKMGARNDKSAVVDPDLRVIGIDRLRVVDASIMPEIVSGNINAPTIAIAEKAADMIKRDRRNRK</sequence>
<evidence type="ECO:0000256" key="3">
    <source>
        <dbReference type="ARBA" id="ARBA00022630"/>
    </source>
</evidence>
<gene>
    <name evidence="6" type="ORF">KUTeg_001493</name>
</gene>
<evidence type="ECO:0000256" key="2">
    <source>
        <dbReference type="ARBA" id="ARBA00010790"/>
    </source>
</evidence>
<dbReference type="SUPFAM" id="SSF51905">
    <property type="entry name" value="FAD/NAD(P)-binding domain"/>
    <property type="match status" value="1"/>
</dbReference>
<dbReference type="InterPro" id="IPR007867">
    <property type="entry name" value="GMC_OxRtase_C"/>
</dbReference>
<keyword evidence="4" id="KW-0274">FAD</keyword>
<dbReference type="Pfam" id="PF05199">
    <property type="entry name" value="GMC_oxred_C"/>
    <property type="match status" value="1"/>
</dbReference>
<reference evidence="6 7" key="1">
    <citation type="submission" date="2022-12" db="EMBL/GenBank/DDBJ databases">
        <title>Chromosome-level genome of Tegillarca granosa.</title>
        <authorList>
            <person name="Kim J."/>
        </authorList>
    </citation>
    <scope>NUCLEOTIDE SEQUENCE [LARGE SCALE GENOMIC DNA]</scope>
    <source>
        <strain evidence="6">Teg-2019</strain>
        <tissue evidence="6">Adductor muscle</tissue>
    </source>
</reference>
<proteinExistence type="inferred from homology"/>
<dbReference type="InterPro" id="IPR036188">
    <property type="entry name" value="FAD/NAD-bd_sf"/>
</dbReference>
<dbReference type="Proteomes" id="UP001217089">
    <property type="component" value="Unassembled WGS sequence"/>
</dbReference>